<dbReference type="Proteomes" id="UP000184330">
    <property type="component" value="Unassembled WGS sequence"/>
</dbReference>
<dbReference type="EMBL" id="FJOG01000003">
    <property type="protein sequence ID" value="CZR53326.1"/>
    <property type="molecule type" value="Genomic_DNA"/>
</dbReference>
<protein>
    <submittedName>
        <fullName evidence="2">Related to dienelactone hydrolase family protein</fullName>
    </submittedName>
</protein>
<dbReference type="STRING" id="576137.A0A1L7WKM5"/>
<keyword evidence="2" id="KW-0378">Hydrolase</keyword>
<dbReference type="AlphaFoldDB" id="A0A1L7WKM5"/>
<dbReference type="Gene3D" id="3.40.50.1820">
    <property type="entry name" value="alpha/beta hydrolase"/>
    <property type="match status" value="1"/>
</dbReference>
<evidence type="ECO:0000313" key="2">
    <source>
        <dbReference type="EMBL" id="CZR53326.1"/>
    </source>
</evidence>
<organism evidence="2 3">
    <name type="scientific">Phialocephala subalpina</name>
    <dbReference type="NCBI Taxonomy" id="576137"/>
    <lineage>
        <taxon>Eukaryota</taxon>
        <taxon>Fungi</taxon>
        <taxon>Dikarya</taxon>
        <taxon>Ascomycota</taxon>
        <taxon>Pezizomycotina</taxon>
        <taxon>Leotiomycetes</taxon>
        <taxon>Helotiales</taxon>
        <taxon>Mollisiaceae</taxon>
        <taxon>Phialocephala</taxon>
        <taxon>Phialocephala fortinii species complex</taxon>
    </lineage>
</organism>
<dbReference type="OrthoDB" id="17560at2759"/>
<evidence type="ECO:0000259" key="1">
    <source>
        <dbReference type="Pfam" id="PF01738"/>
    </source>
</evidence>
<proteinExistence type="predicted"/>
<dbReference type="SUPFAM" id="SSF53474">
    <property type="entry name" value="alpha/beta-Hydrolases"/>
    <property type="match status" value="1"/>
</dbReference>
<name>A0A1L7WKM5_9HELO</name>
<dbReference type="PANTHER" id="PTHR17630">
    <property type="entry name" value="DIENELACTONE HYDROLASE"/>
    <property type="match status" value="1"/>
</dbReference>
<dbReference type="GO" id="GO:0016787">
    <property type="term" value="F:hydrolase activity"/>
    <property type="evidence" value="ECO:0007669"/>
    <property type="project" value="UniProtKB-KW"/>
</dbReference>
<reference evidence="2 3" key="1">
    <citation type="submission" date="2016-03" db="EMBL/GenBank/DDBJ databases">
        <authorList>
            <person name="Ploux O."/>
        </authorList>
    </citation>
    <scope>NUCLEOTIDE SEQUENCE [LARGE SCALE GENOMIC DNA]</scope>
    <source>
        <strain evidence="2 3">UAMH 11012</strain>
    </source>
</reference>
<dbReference type="InterPro" id="IPR002925">
    <property type="entry name" value="Dienelactn_hydro"/>
</dbReference>
<evidence type="ECO:0000313" key="3">
    <source>
        <dbReference type="Proteomes" id="UP000184330"/>
    </source>
</evidence>
<dbReference type="Pfam" id="PF01738">
    <property type="entry name" value="DLH"/>
    <property type="match status" value="1"/>
</dbReference>
<gene>
    <name evidence="2" type="ORF">PAC_03204</name>
</gene>
<dbReference type="PANTHER" id="PTHR17630:SF105">
    <property type="entry name" value="DIENELACTONE HYDROLASE FAMILY PROTEIN (AFU_ORTHOLOGUE AFUA_4G08790)"/>
    <property type="match status" value="1"/>
</dbReference>
<sequence>MSGGPCADCFRGDVHDGTPTGTVTTIHGLPTYVANPPEGTTPKGIVVFIPDAFGWEFVNNRLLCDKYAQRASAIVYLPDFMGGHAMPTLALSLMEKILTPSSWLTTLLYKPLYILRAASMAIPFYISNRGSVVKPRIFSFVQALRTSPPPFETNNLKIGAAGFCWGGKYTVILAHDTPSSRIHPHSSQLTSNILSPLIDCAFIAHPSMLSVPSDIEKINVPLSCAVGDVDMAISKKEVLAMKEILEVKKKGDHEVNVLEGAKHGFAVRTMKDDKVQMEYADQAETQAVNWFLRWFA</sequence>
<feature type="domain" description="Dienelactone hydrolase" evidence="1">
    <location>
        <begin position="30"/>
        <end position="295"/>
    </location>
</feature>
<keyword evidence="3" id="KW-1185">Reference proteome</keyword>
<dbReference type="InterPro" id="IPR029058">
    <property type="entry name" value="AB_hydrolase_fold"/>
</dbReference>
<accession>A0A1L7WKM5</accession>